<dbReference type="Gene3D" id="2.60.20.30">
    <property type="match status" value="1"/>
</dbReference>
<dbReference type="Proteomes" id="UP001567537">
    <property type="component" value="Unassembled WGS sequence"/>
</dbReference>
<dbReference type="EMBL" id="JAHWZY010000002">
    <property type="protein sequence ID" value="MEZ3177634.1"/>
    <property type="molecule type" value="Genomic_DNA"/>
</dbReference>
<evidence type="ECO:0000313" key="4">
    <source>
        <dbReference type="Proteomes" id="UP001567537"/>
    </source>
</evidence>
<sequence>MKRVTLRTSLAVVTVGVLAALTPASPAAAMNRVSCQDRTDFVKVWYNHGSNVACFANAGVQDVHFPNTVRVSSGNNSIRMVLGGEIHTMPKWATKRDVDGSAKLLSRLRIF</sequence>
<feature type="signal peptide" evidence="1">
    <location>
        <begin position="1"/>
        <end position="29"/>
    </location>
</feature>
<name>A0ABV4ISJ9_9ACTN</name>
<reference evidence="3 4" key="1">
    <citation type="journal article" date="2021" name="Res Sq">
        <title>Streptomyces Pimoensis sp. nov., Isolated From the Taklimakan Desert in Xinjiang, China.</title>
        <authorList>
            <person name="Zhang P."/>
            <person name="Luo X."/>
            <person name="Luo X."/>
            <person name="Liu Z."/>
            <person name="Xia Z."/>
            <person name="Wan C."/>
            <person name="zhang L."/>
        </authorList>
    </citation>
    <scope>NUCLEOTIDE SEQUENCE [LARGE SCALE GENOMIC DNA]</scope>
    <source>
        <strain evidence="3 4">TRM75549</strain>
    </source>
</reference>
<gene>
    <name evidence="3" type="ORF">KYY02_02570</name>
</gene>
<evidence type="ECO:0000313" key="3">
    <source>
        <dbReference type="EMBL" id="MEZ3177634.1"/>
    </source>
</evidence>
<accession>A0ABV4ISJ9</accession>
<organism evidence="3 4">
    <name type="scientific">Streptomyces pimonensis</name>
    <dbReference type="NCBI Taxonomy" id="2860288"/>
    <lineage>
        <taxon>Bacteria</taxon>
        <taxon>Bacillati</taxon>
        <taxon>Actinomycetota</taxon>
        <taxon>Actinomycetes</taxon>
        <taxon>Kitasatosporales</taxon>
        <taxon>Streptomycetaceae</taxon>
        <taxon>Streptomyces</taxon>
    </lineage>
</organism>
<keyword evidence="1" id="KW-0732">Signal</keyword>
<keyword evidence="4" id="KW-1185">Reference proteome</keyword>
<evidence type="ECO:0000256" key="1">
    <source>
        <dbReference type="SAM" id="SignalP"/>
    </source>
</evidence>
<dbReference type="InterPro" id="IPR015791">
    <property type="entry name" value="Antimic/Inh_G_crystallin-like"/>
</dbReference>
<protein>
    <recommendedName>
        <fullName evidence="2">Streptomyces killer toxin-like beta/gamma crystallin domain-containing protein</fullName>
    </recommendedName>
</protein>
<feature type="domain" description="Streptomyces killer toxin-like beta/gamma crystallin" evidence="2">
    <location>
        <begin position="44"/>
        <end position="79"/>
    </location>
</feature>
<feature type="chain" id="PRO_5047537608" description="Streptomyces killer toxin-like beta/gamma crystallin domain-containing protein" evidence="1">
    <location>
        <begin position="30"/>
        <end position="111"/>
    </location>
</feature>
<evidence type="ECO:0000259" key="2">
    <source>
        <dbReference type="Pfam" id="PF09076"/>
    </source>
</evidence>
<proteinExistence type="predicted"/>
<dbReference type="InterPro" id="IPR015161">
    <property type="entry name" value="Sklp_toxin_b/g_crystallin"/>
</dbReference>
<dbReference type="InterPro" id="IPR011024">
    <property type="entry name" value="G_crystallin-like"/>
</dbReference>
<dbReference type="Pfam" id="PF09076">
    <property type="entry name" value="Crystall_2"/>
    <property type="match status" value="1"/>
</dbReference>
<dbReference type="RefSeq" id="WP_371235740.1">
    <property type="nucleotide sequence ID" value="NZ_JAHWZY010000002.1"/>
</dbReference>
<comment type="caution">
    <text evidence="3">The sequence shown here is derived from an EMBL/GenBank/DDBJ whole genome shotgun (WGS) entry which is preliminary data.</text>
</comment>
<dbReference type="SUPFAM" id="SSF49695">
    <property type="entry name" value="gamma-Crystallin-like"/>
    <property type="match status" value="1"/>
</dbReference>